<evidence type="ECO:0000256" key="2">
    <source>
        <dbReference type="ARBA" id="ARBA00003297"/>
    </source>
</evidence>
<evidence type="ECO:0000313" key="10">
    <source>
        <dbReference type="Proteomes" id="UP000702425"/>
    </source>
</evidence>
<evidence type="ECO:0000313" key="9">
    <source>
        <dbReference type="EMBL" id="NQE37328.1"/>
    </source>
</evidence>
<dbReference type="PROSITE" id="PS50902">
    <property type="entry name" value="FLAVODOXIN_LIKE"/>
    <property type="match status" value="1"/>
</dbReference>
<sequence length="61" mass="6659">MSKAIGLFYGTTTGKTESVAEMIRDEFGGNIVTLHEIGSVKNDDFAEYECLIIACPTWNIG</sequence>
<evidence type="ECO:0000256" key="3">
    <source>
        <dbReference type="ARBA" id="ARBA00005267"/>
    </source>
</evidence>
<name>A0ABX2D498_9CYAN</name>
<keyword evidence="4" id="KW-0813">Transport</keyword>
<dbReference type="PANTHER" id="PTHR42809">
    <property type="entry name" value="FLAVODOXIN 2"/>
    <property type="match status" value="1"/>
</dbReference>
<dbReference type="InterPro" id="IPR029039">
    <property type="entry name" value="Flavoprotein-like_sf"/>
</dbReference>
<dbReference type="Gene3D" id="3.40.50.360">
    <property type="match status" value="1"/>
</dbReference>
<evidence type="ECO:0000259" key="8">
    <source>
        <dbReference type="PROSITE" id="PS50902"/>
    </source>
</evidence>
<evidence type="ECO:0000256" key="4">
    <source>
        <dbReference type="ARBA" id="ARBA00022448"/>
    </source>
</evidence>
<reference evidence="9 10" key="1">
    <citation type="journal article" date="2020" name="Sci. Rep.">
        <title>A novel cyanobacterial geosmin producer, revising GeoA distribution and dispersion patterns in Bacteria.</title>
        <authorList>
            <person name="Churro C."/>
            <person name="Semedo-Aguiar A.P."/>
            <person name="Silva A.D."/>
            <person name="Pereira-Leal J.B."/>
            <person name="Leite R.B."/>
        </authorList>
    </citation>
    <scope>NUCLEOTIDE SEQUENCE [LARGE SCALE GENOMIC DNA]</scope>
    <source>
        <strain evidence="9 10">IPMA8</strain>
    </source>
</reference>
<keyword evidence="10" id="KW-1185">Reference proteome</keyword>
<comment type="similarity">
    <text evidence="3">Belongs to the flavodoxin family.</text>
</comment>
<feature type="domain" description="Flavodoxin-like" evidence="8">
    <location>
        <begin position="5"/>
        <end position="61"/>
    </location>
</feature>
<organism evidence="9 10">
    <name type="scientific">Microcoleus asticus IPMA8</name>
    <dbReference type="NCBI Taxonomy" id="2563858"/>
    <lineage>
        <taxon>Bacteria</taxon>
        <taxon>Bacillati</taxon>
        <taxon>Cyanobacteriota</taxon>
        <taxon>Cyanophyceae</taxon>
        <taxon>Oscillatoriophycideae</taxon>
        <taxon>Oscillatoriales</taxon>
        <taxon>Microcoleaceae</taxon>
        <taxon>Microcoleus</taxon>
        <taxon>Microcoleus asticus</taxon>
    </lineage>
</organism>
<dbReference type="PANTHER" id="PTHR42809:SF1">
    <property type="entry name" value="FLAVODOXIN 1"/>
    <property type="match status" value="1"/>
</dbReference>
<dbReference type="PROSITE" id="PS00201">
    <property type="entry name" value="FLAVODOXIN"/>
    <property type="match status" value="1"/>
</dbReference>
<dbReference type="Proteomes" id="UP000702425">
    <property type="component" value="Unassembled WGS sequence"/>
</dbReference>
<comment type="caution">
    <text evidence="9">The sequence shown here is derived from an EMBL/GenBank/DDBJ whole genome shotgun (WGS) entry which is preliminary data.</text>
</comment>
<evidence type="ECO:0000256" key="6">
    <source>
        <dbReference type="ARBA" id="ARBA00022643"/>
    </source>
</evidence>
<evidence type="ECO:0000256" key="1">
    <source>
        <dbReference type="ARBA" id="ARBA00001917"/>
    </source>
</evidence>
<dbReference type="InterPro" id="IPR001226">
    <property type="entry name" value="Flavodoxin_CS"/>
</dbReference>
<evidence type="ECO:0000256" key="7">
    <source>
        <dbReference type="ARBA" id="ARBA00022982"/>
    </source>
</evidence>
<dbReference type="Pfam" id="PF00258">
    <property type="entry name" value="Flavodoxin_1"/>
    <property type="match status" value="1"/>
</dbReference>
<keyword evidence="6" id="KW-0288">FMN</keyword>
<dbReference type="EMBL" id="SRRZ01000123">
    <property type="protein sequence ID" value="NQE37328.1"/>
    <property type="molecule type" value="Genomic_DNA"/>
</dbReference>
<comment type="cofactor">
    <cofactor evidence="1">
        <name>FMN</name>
        <dbReference type="ChEBI" id="CHEBI:58210"/>
    </cofactor>
</comment>
<dbReference type="InterPro" id="IPR008254">
    <property type="entry name" value="Flavodoxin/NO_synth"/>
</dbReference>
<keyword evidence="5" id="KW-0285">Flavoprotein</keyword>
<comment type="function">
    <text evidence="2">Low-potential electron donor to a number of redox enzymes.</text>
</comment>
<keyword evidence="7" id="KW-0249">Electron transport</keyword>
<accession>A0ABX2D498</accession>
<proteinExistence type="inferred from homology"/>
<gene>
    <name evidence="9" type="primary">isiB_2</name>
    <name evidence="9" type="ORF">E5S67_05097</name>
</gene>
<protein>
    <submittedName>
        <fullName evidence="9">Flavodoxin</fullName>
    </submittedName>
</protein>
<dbReference type="InterPro" id="IPR050619">
    <property type="entry name" value="Flavodoxin"/>
</dbReference>
<dbReference type="SUPFAM" id="SSF52218">
    <property type="entry name" value="Flavoproteins"/>
    <property type="match status" value="1"/>
</dbReference>
<evidence type="ECO:0000256" key="5">
    <source>
        <dbReference type="ARBA" id="ARBA00022630"/>
    </source>
</evidence>